<feature type="compositionally biased region" description="Low complexity" evidence="10">
    <location>
        <begin position="634"/>
        <end position="648"/>
    </location>
</feature>
<evidence type="ECO:0000256" key="6">
    <source>
        <dbReference type="ARBA" id="ARBA00022840"/>
    </source>
</evidence>
<dbReference type="EMBL" id="JBCLYO010000025">
    <property type="protein sequence ID" value="KAL0078502.1"/>
    <property type="molecule type" value="Genomic_DNA"/>
</dbReference>
<protein>
    <recommendedName>
        <fullName evidence="1">non-specific serine/threonine protein kinase</fullName>
        <ecNumber evidence="1">2.7.11.1</ecNumber>
    </recommendedName>
</protein>
<comment type="caution">
    <text evidence="13">The sequence shown here is derived from an EMBL/GenBank/DDBJ whole genome shotgun (WGS) entry which is preliminary data.</text>
</comment>
<evidence type="ECO:0000256" key="7">
    <source>
        <dbReference type="ARBA" id="ARBA00047899"/>
    </source>
</evidence>
<dbReference type="PROSITE" id="PS00108">
    <property type="entry name" value="PROTEIN_KINASE_ST"/>
    <property type="match status" value="1"/>
</dbReference>
<feature type="domain" description="Protein kinase" evidence="11">
    <location>
        <begin position="114"/>
        <end position="376"/>
    </location>
</feature>
<dbReference type="InterPro" id="IPR017441">
    <property type="entry name" value="Protein_kinase_ATP_BS"/>
</dbReference>
<organism evidence="13 14">
    <name type="scientific">Phycomyces blakesleeanus</name>
    <dbReference type="NCBI Taxonomy" id="4837"/>
    <lineage>
        <taxon>Eukaryota</taxon>
        <taxon>Fungi</taxon>
        <taxon>Fungi incertae sedis</taxon>
        <taxon>Mucoromycota</taxon>
        <taxon>Mucoromycotina</taxon>
        <taxon>Mucoromycetes</taxon>
        <taxon>Mucorales</taxon>
        <taxon>Phycomycetaceae</taxon>
        <taxon>Phycomyces</taxon>
    </lineage>
</organism>
<dbReference type="EC" id="2.7.11.1" evidence="1"/>
<feature type="region of interest" description="Disordered" evidence="10">
    <location>
        <begin position="634"/>
        <end position="666"/>
    </location>
</feature>
<evidence type="ECO:0000256" key="4">
    <source>
        <dbReference type="ARBA" id="ARBA00022741"/>
    </source>
</evidence>
<feature type="compositionally biased region" description="Polar residues" evidence="10">
    <location>
        <begin position="27"/>
        <end position="40"/>
    </location>
</feature>
<feature type="region of interest" description="Disordered" evidence="10">
    <location>
        <begin position="1"/>
        <end position="50"/>
    </location>
</feature>
<comment type="catalytic activity">
    <reaction evidence="8">
        <text>L-seryl-[protein] + ATP = O-phospho-L-seryl-[protein] + ADP + H(+)</text>
        <dbReference type="Rhea" id="RHEA:17989"/>
        <dbReference type="Rhea" id="RHEA-COMP:9863"/>
        <dbReference type="Rhea" id="RHEA-COMP:11604"/>
        <dbReference type="ChEBI" id="CHEBI:15378"/>
        <dbReference type="ChEBI" id="CHEBI:29999"/>
        <dbReference type="ChEBI" id="CHEBI:30616"/>
        <dbReference type="ChEBI" id="CHEBI:83421"/>
        <dbReference type="ChEBI" id="CHEBI:456216"/>
        <dbReference type="EC" id="2.7.11.1"/>
    </reaction>
</comment>
<evidence type="ECO:0000256" key="5">
    <source>
        <dbReference type="ARBA" id="ARBA00022777"/>
    </source>
</evidence>
<comment type="catalytic activity">
    <reaction evidence="7">
        <text>L-threonyl-[protein] + ATP = O-phospho-L-threonyl-[protein] + ADP + H(+)</text>
        <dbReference type="Rhea" id="RHEA:46608"/>
        <dbReference type="Rhea" id="RHEA-COMP:11060"/>
        <dbReference type="Rhea" id="RHEA-COMP:11605"/>
        <dbReference type="ChEBI" id="CHEBI:15378"/>
        <dbReference type="ChEBI" id="CHEBI:30013"/>
        <dbReference type="ChEBI" id="CHEBI:30616"/>
        <dbReference type="ChEBI" id="CHEBI:61977"/>
        <dbReference type="ChEBI" id="CHEBI:456216"/>
        <dbReference type="EC" id="2.7.11.1"/>
    </reaction>
</comment>
<feature type="region of interest" description="Disordered" evidence="10">
    <location>
        <begin position="433"/>
        <end position="559"/>
    </location>
</feature>
<keyword evidence="4 9" id="KW-0547">Nucleotide-binding</keyword>
<keyword evidence="3" id="KW-0808">Transferase</keyword>
<feature type="compositionally biased region" description="Polar residues" evidence="10">
    <location>
        <begin position="649"/>
        <end position="660"/>
    </location>
</feature>
<feature type="compositionally biased region" description="Polar residues" evidence="10">
    <location>
        <begin position="1016"/>
        <end position="1036"/>
    </location>
</feature>
<evidence type="ECO:0000259" key="12">
    <source>
        <dbReference type="PROSITE" id="PS50032"/>
    </source>
</evidence>
<evidence type="ECO:0000256" key="2">
    <source>
        <dbReference type="ARBA" id="ARBA00022527"/>
    </source>
</evidence>
<dbReference type="Pfam" id="PF02149">
    <property type="entry name" value="KA1"/>
    <property type="match status" value="1"/>
</dbReference>
<evidence type="ECO:0000256" key="1">
    <source>
        <dbReference type="ARBA" id="ARBA00012513"/>
    </source>
</evidence>
<evidence type="ECO:0000256" key="9">
    <source>
        <dbReference type="PROSITE-ProRule" id="PRU10141"/>
    </source>
</evidence>
<dbReference type="Proteomes" id="UP001448207">
    <property type="component" value="Unassembled WGS sequence"/>
</dbReference>
<dbReference type="Gene3D" id="3.30.310.80">
    <property type="entry name" value="Kinase associated domain 1, KA1"/>
    <property type="match status" value="1"/>
</dbReference>
<evidence type="ECO:0000313" key="14">
    <source>
        <dbReference type="Proteomes" id="UP001448207"/>
    </source>
</evidence>
<feature type="domain" description="KA1" evidence="12">
    <location>
        <begin position="956"/>
        <end position="1006"/>
    </location>
</feature>
<sequence>MASDIPSSNTGPPTPQTPSHHPHDTLAPSSTTANNISSYAPSDLPFPRQTYPQQRAYSVTAMPHELQRTVQRQQQQQAEQQQRQLQEQPWWQYYYQLYHYHPPLGRKPTVFGPYLLLQTLGEGEFGKVKLAIHIETGHEVAIKLIKKDNIDSSTRMTKVEREISVLKTVRHPYIVKLYDVIETEKYIGIILQCASGGELFEYILAHRYLKEKDASRLFAQLISGVHYMHQKHIVHRDLKLENLLLDRHRSIIITDFGFANQFSSSRDALMSTSCGSPCYAAPELVISEGLYVGSAVDIWSCGVILYAMLCGYLPFDDDPANPDGDNINLLYKYILNTPLAFPDYISFEARDLLQKMLVPDPVRRCTMDTIMNHAWLSPHRSLFQKSTAELEQTTDDNLIKAVNKTPSVKSVTLVPEVSQSPLVPATELLLSSASSSSSSSSSSPSSPQAQVQAQAQVPQSSSSTSSPSLLLSSSLSQSTAAETQPREAVVISKNPSTKTKTKTTGSLDPHNRDISSFELPAAHHNHHNNLGTNDTNSDKNSQEVPTMPDPAPVPSPSKTTNRILHFLATHSQSTPRQQSSSNHHHQSALFQAPTGSILQAKFLSSIQRNPRTTAPAPGGVSVSTPFNGAFPRQQLQQQLHQQNGQTQTSSRVTPQPTIGTSHPVRGTRRKALSLLVNSVTDYIGHDDNTKQRLVMMPSVSEQSVTSSALEKEKHRSAGKKIMDWFKKKPQSSKESGIFGNNNSSSRLGGAAHTPNGANDHLHPSHPVRAMHIGKALGSYAVDFNDSKLRTHHGAVDQDALTSRPPHEVFVQVKQALGSMGIDVKRDGEYKLKCTRRKRKAAPVSLSQSSASGAMMSMMAADQRSQQSRRQSMLLMTEDQKKRRMSSGTPLRMLLRRTSGATTNVNAPAVVSQDNNSSSEAIVASGNGNGNAEDIIVTGSQVSGVSETTETVYGDPVVDSGEEVRFSVELCKIKNLPGLYIVDIRRMKGSVWAYKCIYHALLETLDLSGKGGYMSTHAPQEPSTPLSPRPTENSVNGTKKDTDNPTNSSSKRVSTVSSGASSSVLEDVIKEEEV</sequence>
<keyword evidence="5" id="KW-0418">Kinase</keyword>
<keyword evidence="2" id="KW-0723">Serine/threonine-protein kinase</keyword>
<dbReference type="InterPro" id="IPR001772">
    <property type="entry name" value="KA1_dom"/>
</dbReference>
<dbReference type="PROSITE" id="PS00107">
    <property type="entry name" value="PROTEIN_KINASE_ATP"/>
    <property type="match status" value="1"/>
</dbReference>
<evidence type="ECO:0000259" key="11">
    <source>
        <dbReference type="PROSITE" id="PS50011"/>
    </source>
</evidence>
<gene>
    <name evidence="13" type="ORF">J3Q64DRAFT_1665073</name>
</gene>
<feature type="compositionally biased region" description="Low complexity" evidence="10">
    <location>
        <begin position="1047"/>
        <end position="1063"/>
    </location>
</feature>
<feature type="region of interest" description="Disordered" evidence="10">
    <location>
        <begin position="1012"/>
        <end position="1073"/>
    </location>
</feature>
<evidence type="ECO:0000313" key="13">
    <source>
        <dbReference type="EMBL" id="KAL0078502.1"/>
    </source>
</evidence>
<feature type="region of interest" description="Disordered" evidence="10">
    <location>
        <begin position="609"/>
        <end position="628"/>
    </location>
</feature>
<dbReference type="InterPro" id="IPR008271">
    <property type="entry name" value="Ser/Thr_kinase_AS"/>
</dbReference>
<dbReference type="PANTHER" id="PTHR24346">
    <property type="entry name" value="MAP/MICROTUBULE AFFINITY-REGULATING KINASE"/>
    <property type="match status" value="1"/>
</dbReference>
<feature type="region of interest" description="Disordered" evidence="10">
    <location>
        <begin position="726"/>
        <end position="763"/>
    </location>
</feature>
<dbReference type="InterPro" id="IPR000719">
    <property type="entry name" value="Prot_kinase_dom"/>
</dbReference>
<keyword evidence="6 9" id="KW-0067">ATP-binding</keyword>
<dbReference type="InterPro" id="IPR011009">
    <property type="entry name" value="Kinase-like_dom_sf"/>
</dbReference>
<evidence type="ECO:0000256" key="3">
    <source>
        <dbReference type="ARBA" id="ARBA00022679"/>
    </source>
</evidence>
<dbReference type="SMART" id="SM00220">
    <property type="entry name" value="S_TKc"/>
    <property type="match status" value="1"/>
</dbReference>
<reference evidence="13 14" key="1">
    <citation type="submission" date="2024-04" db="EMBL/GenBank/DDBJ databases">
        <title>Symmetric and asymmetric DNA N6-adenine methylation regulates different biological responses in Mucorales.</title>
        <authorList>
            <consortium name="Lawrence Berkeley National Laboratory"/>
            <person name="Lax C."/>
            <person name="Mondo S.J."/>
            <person name="Osorio-Concepcion M."/>
            <person name="Muszewska A."/>
            <person name="Corrochano-Luque M."/>
            <person name="Gutierrez G."/>
            <person name="Riley R."/>
            <person name="Lipzen A."/>
            <person name="Guo J."/>
            <person name="Hundley H."/>
            <person name="Amirebrahimi M."/>
            <person name="Ng V."/>
            <person name="Lorenzo-Gutierrez D."/>
            <person name="Binder U."/>
            <person name="Yang J."/>
            <person name="Song Y."/>
            <person name="Canovas D."/>
            <person name="Navarro E."/>
            <person name="Freitag M."/>
            <person name="Gabaldon T."/>
            <person name="Grigoriev I.V."/>
            <person name="Corrochano L.M."/>
            <person name="Nicolas F.E."/>
            <person name="Garre V."/>
        </authorList>
    </citation>
    <scope>NUCLEOTIDE SEQUENCE [LARGE SCALE GENOMIC DNA]</scope>
    <source>
        <strain evidence="13 14">L51</strain>
    </source>
</reference>
<dbReference type="PROSITE" id="PS50032">
    <property type="entry name" value="KA1"/>
    <property type="match status" value="1"/>
</dbReference>
<accession>A0ABR3AP09</accession>
<feature type="binding site" evidence="9">
    <location>
        <position position="147"/>
    </location>
    <ligand>
        <name>ATP</name>
        <dbReference type="ChEBI" id="CHEBI:30616"/>
    </ligand>
</feature>
<dbReference type="Pfam" id="PF00069">
    <property type="entry name" value="Pkinase"/>
    <property type="match status" value="1"/>
</dbReference>
<name>A0ABR3AP09_PHYBL</name>
<evidence type="ECO:0000256" key="10">
    <source>
        <dbReference type="SAM" id="MobiDB-lite"/>
    </source>
</evidence>
<evidence type="ECO:0000256" key="8">
    <source>
        <dbReference type="ARBA" id="ARBA00048679"/>
    </source>
</evidence>
<feature type="compositionally biased region" description="Polar residues" evidence="10">
    <location>
        <begin position="732"/>
        <end position="746"/>
    </location>
</feature>
<dbReference type="PROSITE" id="PS50011">
    <property type="entry name" value="PROTEIN_KINASE_DOM"/>
    <property type="match status" value="1"/>
</dbReference>
<dbReference type="PANTHER" id="PTHR24346:SF110">
    <property type="entry name" value="NON-SPECIFIC SERINE_THREONINE PROTEIN KINASE"/>
    <property type="match status" value="1"/>
</dbReference>
<proteinExistence type="predicted"/>
<dbReference type="Gene3D" id="1.10.510.10">
    <property type="entry name" value="Transferase(Phosphotransferase) domain 1"/>
    <property type="match status" value="1"/>
</dbReference>
<dbReference type="SUPFAM" id="SSF103243">
    <property type="entry name" value="KA1-like"/>
    <property type="match status" value="1"/>
</dbReference>
<keyword evidence="14" id="KW-1185">Reference proteome</keyword>
<dbReference type="InterPro" id="IPR028375">
    <property type="entry name" value="KA1/Ssp2_C"/>
</dbReference>
<feature type="compositionally biased region" description="Low complexity" evidence="10">
    <location>
        <begin position="433"/>
        <end position="481"/>
    </location>
</feature>
<dbReference type="SUPFAM" id="SSF56112">
    <property type="entry name" value="Protein kinase-like (PK-like)"/>
    <property type="match status" value="1"/>
</dbReference>